<evidence type="ECO:0000256" key="5">
    <source>
        <dbReference type="ARBA" id="ARBA00023211"/>
    </source>
</evidence>
<sequence length="504" mass="53084">MLAAAPAKAASTWQDYLQTTTTFAEQAPANPDVMVVFVPEAETLQLPSRFSTDARNQVGRVADVAEFTGKSGQVVEVIAPAGLDAKRLWLMGTGTELEVTKAEELGATIAAKLNDKTTTVALDANGLDAQQVAHIAHGMDLRNYRFDRYKKEPKPRPNYTVTWQVTDAAATEQAYAQTQPLAHGVFVARDIINLPGSDGYPKAIAELAKAAAEPYGIKATILTPEQVKELGMGSLYGVSQGSQHKAHMLILEWQGADNDEAPIALVGKGNTFDTGGYNLKTSGGSILRMQTDKAGGAAVIGAVMALAGQEADVNVAGVVPLSHNLISGSATLPGDVLIAGDGTRIEVTSTDAEGRLILADGIWYARDRLKARAIADIATLTGSKVGALGTEYSAVFTPDETILNAIKAAGDDTAELVWQLPLGPYDGIIDSWLADIKNTGGPGAQAGARFLQHFAQDTPWVHIDMAGNAYSESAKGIHPAGGNGYGVRLLTEWVKQYDAATSAD</sequence>
<evidence type="ECO:0000259" key="6">
    <source>
        <dbReference type="PROSITE" id="PS00631"/>
    </source>
</evidence>
<dbReference type="PANTHER" id="PTHR11963:SF23">
    <property type="entry name" value="CYTOSOL AMINOPEPTIDASE"/>
    <property type="match status" value="1"/>
</dbReference>
<name>A0A2T4D8M4_9GAMM</name>
<dbReference type="SUPFAM" id="SSF52949">
    <property type="entry name" value="Macro domain-like"/>
    <property type="match status" value="1"/>
</dbReference>
<dbReference type="EMBL" id="PYVF01000028">
    <property type="protein sequence ID" value="PTB88987.1"/>
    <property type="molecule type" value="Genomic_DNA"/>
</dbReference>
<dbReference type="Gene3D" id="3.40.220.10">
    <property type="entry name" value="Leucine Aminopeptidase, subunit E, domain 1"/>
    <property type="match status" value="1"/>
</dbReference>
<dbReference type="PRINTS" id="PR00481">
    <property type="entry name" value="LAMNOPPTDASE"/>
</dbReference>
<dbReference type="GO" id="GO:0005737">
    <property type="term" value="C:cytoplasm"/>
    <property type="evidence" value="ECO:0007669"/>
    <property type="project" value="InterPro"/>
</dbReference>
<dbReference type="SUPFAM" id="SSF53187">
    <property type="entry name" value="Zn-dependent exopeptidases"/>
    <property type="match status" value="1"/>
</dbReference>
<accession>A0A2T4D8M4</accession>
<dbReference type="InterPro" id="IPR000819">
    <property type="entry name" value="Peptidase_M17_C"/>
</dbReference>
<gene>
    <name evidence="7" type="ORF">C9927_02800</name>
    <name evidence="8" type="ORF">C9928_01520</name>
</gene>
<dbReference type="Proteomes" id="UP000242087">
    <property type="component" value="Unassembled WGS sequence"/>
</dbReference>
<keyword evidence="3" id="KW-0645">Protease</keyword>
<dbReference type="PROSITE" id="PS00631">
    <property type="entry name" value="CYTOSOL_AP"/>
    <property type="match status" value="1"/>
</dbReference>
<dbReference type="EMBL" id="PYVG01000004">
    <property type="protein sequence ID" value="PTB90097.1"/>
    <property type="molecule type" value="Genomic_DNA"/>
</dbReference>
<dbReference type="InterPro" id="IPR043472">
    <property type="entry name" value="Macro_dom-like"/>
</dbReference>
<dbReference type="InterPro" id="IPR008283">
    <property type="entry name" value="Peptidase_M17_N"/>
</dbReference>
<reference evidence="9 10" key="1">
    <citation type="submission" date="2018-03" db="EMBL/GenBank/DDBJ databases">
        <title>Cross-interface Injection: A General Nanoliter Liquid Handling Method Applied to Single Cells Genome Amplification Automated Nanoliter Liquid Handling Applied to Single Cell Multiple Displacement Amplification.</title>
        <authorList>
            <person name="Yun J."/>
            <person name="Xu P."/>
            <person name="Xu J."/>
            <person name="Dai X."/>
            <person name="Wang Y."/>
            <person name="Zheng X."/>
            <person name="Cao C."/>
            <person name="Yi Q."/>
            <person name="Zhu Y."/>
            <person name="Wang L."/>
            <person name="Dong Z."/>
            <person name="Huang Y."/>
            <person name="Huang L."/>
            <person name="Du W."/>
        </authorList>
    </citation>
    <scope>NUCLEOTIDE SEQUENCE [LARGE SCALE GENOMIC DNA]</scope>
    <source>
        <strain evidence="7 10">A12-4</strain>
        <strain evidence="8 9">A9-4</strain>
    </source>
</reference>
<evidence type="ECO:0000256" key="4">
    <source>
        <dbReference type="ARBA" id="ARBA00022801"/>
    </source>
</evidence>
<keyword evidence="5" id="KW-0464">Manganese</keyword>
<dbReference type="PANTHER" id="PTHR11963">
    <property type="entry name" value="LEUCINE AMINOPEPTIDASE-RELATED"/>
    <property type="match status" value="1"/>
</dbReference>
<evidence type="ECO:0000313" key="7">
    <source>
        <dbReference type="EMBL" id="PTB88987.1"/>
    </source>
</evidence>
<comment type="caution">
    <text evidence="7">The sequence shown here is derived from an EMBL/GenBank/DDBJ whole genome shotgun (WGS) entry which is preliminary data.</text>
</comment>
<comment type="similarity">
    <text evidence="1">Belongs to the peptidase M17 family.</text>
</comment>
<protein>
    <submittedName>
        <fullName evidence="7">Peptidase M17</fullName>
    </submittedName>
</protein>
<keyword evidence="2" id="KW-0031">Aminopeptidase</keyword>
<dbReference type="CDD" id="cd00433">
    <property type="entry name" value="Peptidase_M17"/>
    <property type="match status" value="1"/>
</dbReference>
<dbReference type="Proteomes" id="UP000241514">
    <property type="component" value="Unassembled WGS sequence"/>
</dbReference>
<evidence type="ECO:0000256" key="1">
    <source>
        <dbReference type="ARBA" id="ARBA00009528"/>
    </source>
</evidence>
<dbReference type="GO" id="GO:0070006">
    <property type="term" value="F:metalloaminopeptidase activity"/>
    <property type="evidence" value="ECO:0007669"/>
    <property type="project" value="InterPro"/>
</dbReference>
<dbReference type="Pfam" id="PF02789">
    <property type="entry name" value="Peptidase_M17_N"/>
    <property type="match status" value="1"/>
</dbReference>
<organism evidence="7 10">
    <name type="scientific">Pseudidiomarina aestuarii</name>
    <dbReference type="NCBI Taxonomy" id="624146"/>
    <lineage>
        <taxon>Bacteria</taxon>
        <taxon>Pseudomonadati</taxon>
        <taxon>Pseudomonadota</taxon>
        <taxon>Gammaproteobacteria</taxon>
        <taxon>Alteromonadales</taxon>
        <taxon>Idiomarinaceae</taxon>
        <taxon>Pseudidiomarina</taxon>
    </lineage>
</organism>
<proteinExistence type="inferred from homology"/>
<evidence type="ECO:0000313" key="8">
    <source>
        <dbReference type="EMBL" id="PTB90097.1"/>
    </source>
</evidence>
<evidence type="ECO:0000313" key="9">
    <source>
        <dbReference type="Proteomes" id="UP000241514"/>
    </source>
</evidence>
<evidence type="ECO:0000256" key="2">
    <source>
        <dbReference type="ARBA" id="ARBA00022438"/>
    </source>
</evidence>
<keyword evidence="4" id="KW-0378">Hydrolase</keyword>
<dbReference type="GO" id="GO:0006508">
    <property type="term" value="P:proteolysis"/>
    <property type="evidence" value="ECO:0007669"/>
    <property type="project" value="UniProtKB-KW"/>
</dbReference>
<dbReference type="AlphaFoldDB" id="A0A2T4D8M4"/>
<evidence type="ECO:0000256" key="3">
    <source>
        <dbReference type="ARBA" id="ARBA00022670"/>
    </source>
</evidence>
<dbReference type="Pfam" id="PF00883">
    <property type="entry name" value="Peptidase_M17"/>
    <property type="match status" value="1"/>
</dbReference>
<feature type="domain" description="Cytosol aminopeptidase" evidence="6">
    <location>
        <begin position="349"/>
        <end position="356"/>
    </location>
</feature>
<dbReference type="Gene3D" id="3.40.630.10">
    <property type="entry name" value="Zn peptidases"/>
    <property type="match status" value="1"/>
</dbReference>
<evidence type="ECO:0000313" key="10">
    <source>
        <dbReference type="Proteomes" id="UP000242087"/>
    </source>
</evidence>
<dbReference type="InterPro" id="IPR011356">
    <property type="entry name" value="Leucine_aapep/pepB"/>
</dbReference>
<dbReference type="GO" id="GO:0030145">
    <property type="term" value="F:manganese ion binding"/>
    <property type="evidence" value="ECO:0007669"/>
    <property type="project" value="InterPro"/>
</dbReference>